<keyword evidence="7" id="KW-0472">Membrane</keyword>
<gene>
    <name evidence="9" type="ORF">A2W41_01080</name>
</gene>
<evidence type="ECO:0000313" key="9">
    <source>
        <dbReference type="EMBL" id="OGZ41755.1"/>
    </source>
</evidence>
<evidence type="ECO:0000256" key="1">
    <source>
        <dbReference type="ARBA" id="ARBA00022475"/>
    </source>
</evidence>
<dbReference type="PANTHER" id="PTHR48090">
    <property type="entry name" value="UNDECAPRENYL-PHOSPHATE 4-DEOXY-4-FORMAMIDO-L-ARABINOSE TRANSFERASE-RELATED"/>
    <property type="match status" value="1"/>
</dbReference>
<protein>
    <recommendedName>
        <fullName evidence="8">Glycosyltransferase 2-like domain-containing protein</fullName>
    </recommendedName>
</protein>
<feature type="domain" description="Glycosyltransferase 2-like" evidence="8">
    <location>
        <begin position="5"/>
        <end position="162"/>
    </location>
</feature>
<dbReference type="AlphaFoldDB" id="A0A1G2FUI9"/>
<evidence type="ECO:0000256" key="2">
    <source>
        <dbReference type="ARBA" id="ARBA00022676"/>
    </source>
</evidence>
<dbReference type="InterPro" id="IPR050256">
    <property type="entry name" value="Glycosyltransferase_2"/>
</dbReference>
<dbReference type="Gene3D" id="3.90.550.10">
    <property type="entry name" value="Spore Coat Polysaccharide Biosynthesis Protein SpsA, Chain A"/>
    <property type="match status" value="1"/>
</dbReference>
<dbReference type="InterPro" id="IPR001173">
    <property type="entry name" value="Glyco_trans_2-like"/>
</dbReference>
<dbReference type="EMBL" id="MHNI01000026">
    <property type="protein sequence ID" value="OGZ41755.1"/>
    <property type="molecule type" value="Genomic_DNA"/>
</dbReference>
<dbReference type="PANTHER" id="PTHR48090:SF3">
    <property type="entry name" value="UNDECAPRENYL-PHOSPHATE 4-DEOXY-4-FORMAMIDO-L-ARABINOSE TRANSFERASE"/>
    <property type="match status" value="1"/>
</dbReference>
<keyword evidence="6" id="KW-1133">Transmembrane helix</keyword>
<evidence type="ECO:0000256" key="3">
    <source>
        <dbReference type="ARBA" id="ARBA00022679"/>
    </source>
</evidence>
<dbReference type="GO" id="GO:0009103">
    <property type="term" value="P:lipopolysaccharide biosynthetic process"/>
    <property type="evidence" value="ECO:0007669"/>
    <property type="project" value="UniProtKB-KW"/>
</dbReference>
<evidence type="ECO:0000313" key="10">
    <source>
        <dbReference type="Proteomes" id="UP000176700"/>
    </source>
</evidence>
<dbReference type="Proteomes" id="UP000176700">
    <property type="component" value="Unassembled WGS sequence"/>
</dbReference>
<dbReference type="SUPFAM" id="SSF53448">
    <property type="entry name" value="Nucleotide-diphospho-sugar transferases"/>
    <property type="match status" value="1"/>
</dbReference>
<keyword evidence="2" id="KW-0328">Glycosyltransferase</keyword>
<name>A0A1G2FUI9_9BACT</name>
<evidence type="ECO:0000256" key="6">
    <source>
        <dbReference type="ARBA" id="ARBA00022989"/>
    </source>
</evidence>
<dbReference type="Pfam" id="PF00535">
    <property type="entry name" value="Glycos_transf_2"/>
    <property type="match status" value="1"/>
</dbReference>
<keyword evidence="3" id="KW-0808">Transferase</keyword>
<evidence type="ECO:0000256" key="5">
    <source>
        <dbReference type="ARBA" id="ARBA00022985"/>
    </source>
</evidence>
<proteinExistence type="predicted"/>
<keyword evidence="1" id="KW-1003">Cell membrane</keyword>
<keyword evidence="4" id="KW-0812">Transmembrane</keyword>
<dbReference type="GO" id="GO:0005886">
    <property type="term" value="C:plasma membrane"/>
    <property type="evidence" value="ECO:0007669"/>
    <property type="project" value="TreeGrafter"/>
</dbReference>
<dbReference type="CDD" id="cd04179">
    <property type="entry name" value="DPM_DPG-synthase_like"/>
    <property type="match status" value="1"/>
</dbReference>
<keyword evidence="5" id="KW-0448">Lipopolysaccharide biosynthesis</keyword>
<evidence type="ECO:0000256" key="7">
    <source>
        <dbReference type="ARBA" id="ARBA00023136"/>
    </source>
</evidence>
<sequence length="247" mass="28285">MQPISLILLVHQEAGIIERAVADFHKKVISKIPGSEFIVSEDGSTDGTKDILLRIKEQYYLTLHMGDKRKGYTVAFKEALALATKDIIFFSDSDGQHDPNDFWKMYDLIGDYDMVIGWKKTRHDGLARLYLSKAFNAIISFGFSVPLHDSNCGFRLMKKEVVDFLLSENWHLRHCIGAELAIRAHRRGFRVTEVEVSHETRRFGTSRSLPVKKLPLIIVHILSGLFKLKRDNKKSLTHTDGNGRFWV</sequence>
<evidence type="ECO:0000256" key="4">
    <source>
        <dbReference type="ARBA" id="ARBA00022692"/>
    </source>
</evidence>
<comment type="caution">
    <text evidence="9">The sequence shown here is derived from an EMBL/GenBank/DDBJ whole genome shotgun (WGS) entry which is preliminary data.</text>
</comment>
<evidence type="ECO:0000259" key="8">
    <source>
        <dbReference type="Pfam" id="PF00535"/>
    </source>
</evidence>
<accession>A0A1G2FUI9</accession>
<dbReference type="InterPro" id="IPR029044">
    <property type="entry name" value="Nucleotide-diphossugar_trans"/>
</dbReference>
<reference evidence="9 10" key="1">
    <citation type="journal article" date="2016" name="Nat. Commun.">
        <title>Thousands of microbial genomes shed light on interconnected biogeochemical processes in an aquifer system.</title>
        <authorList>
            <person name="Anantharaman K."/>
            <person name="Brown C.T."/>
            <person name="Hug L.A."/>
            <person name="Sharon I."/>
            <person name="Castelle C.J."/>
            <person name="Probst A.J."/>
            <person name="Thomas B.C."/>
            <person name="Singh A."/>
            <person name="Wilkins M.J."/>
            <person name="Karaoz U."/>
            <person name="Brodie E.L."/>
            <person name="Williams K.H."/>
            <person name="Hubbard S.S."/>
            <person name="Banfield J.F."/>
        </authorList>
    </citation>
    <scope>NUCLEOTIDE SEQUENCE [LARGE SCALE GENOMIC DNA]</scope>
</reference>
<organism evidence="9 10">
    <name type="scientific">Candidatus Ryanbacteria bacterium RIFCSPHIGHO2_01_45_13</name>
    <dbReference type="NCBI Taxonomy" id="1802112"/>
    <lineage>
        <taxon>Bacteria</taxon>
        <taxon>Candidatus Ryaniibacteriota</taxon>
    </lineage>
</organism>
<dbReference type="GO" id="GO:0099621">
    <property type="term" value="F:undecaprenyl-phosphate 4-deoxy-4-formamido-L-arabinose transferase activity"/>
    <property type="evidence" value="ECO:0007669"/>
    <property type="project" value="TreeGrafter"/>
</dbReference>